<dbReference type="OrthoDB" id="1807756at2"/>
<dbReference type="AlphaFoldDB" id="A0A1T5L8J9"/>
<dbReference type="Proteomes" id="UP000190285">
    <property type="component" value="Unassembled WGS sequence"/>
</dbReference>
<gene>
    <name evidence="2" type="ORF">SAMN02194393_02138</name>
    <name evidence="3" type="ORF">SAMN02194393_02514</name>
    <name evidence="4" type="ORF">SAMN02194393_03449</name>
</gene>
<evidence type="ECO:0000313" key="3">
    <source>
        <dbReference type="EMBL" id="SKC71718.1"/>
    </source>
</evidence>
<dbReference type="STRING" id="36842.SAMN02194393_02138"/>
<feature type="region of interest" description="Disordered" evidence="1">
    <location>
        <begin position="42"/>
        <end position="80"/>
    </location>
</feature>
<dbReference type="Pfam" id="PF05069">
    <property type="entry name" value="Phage_tail_S"/>
    <property type="match status" value="1"/>
</dbReference>
<accession>A0A1T5L8J9</accession>
<dbReference type="EMBL" id="FUZT01000006">
    <property type="protein sequence ID" value="SKC71718.1"/>
    <property type="molecule type" value="Genomic_DNA"/>
</dbReference>
<sequence length="164" mass="18447">MPGIKLEGNIDGLINTIKNLEDFDYQGLNTILGEALLSSTKQRFKDEKDPKGKRWQPSIRAKEEGGQTLTDESELKNSIKSKATPEGFAVGTNKIYAGTHQLGGKFTIRAKNKKGLRFKINGKWITKKEVNVNMPKREFLGISKEDMAEIKATLEEKVRDHIDD</sequence>
<proteinExistence type="predicted"/>
<evidence type="ECO:0000313" key="2">
    <source>
        <dbReference type="EMBL" id="SKC68296.1"/>
    </source>
</evidence>
<protein>
    <submittedName>
        <fullName evidence="3">Phage virion morphogenesis (Putative tail completion) protein</fullName>
    </submittedName>
</protein>
<keyword evidence="5" id="KW-1185">Reference proteome</keyword>
<dbReference type="InterPro" id="IPR006522">
    <property type="entry name" value="Phage_virion_morphogenesis"/>
</dbReference>
<dbReference type="EMBL" id="FUZT01000005">
    <property type="protein sequence ID" value="SKC68296.1"/>
    <property type="molecule type" value="Genomic_DNA"/>
</dbReference>
<dbReference type="EMBL" id="FUZT01000008">
    <property type="protein sequence ID" value="SKC80179.1"/>
    <property type="molecule type" value="Genomic_DNA"/>
</dbReference>
<dbReference type="NCBIfam" id="TIGR01635">
    <property type="entry name" value="tail_comp_S"/>
    <property type="match status" value="1"/>
</dbReference>
<dbReference type="RefSeq" id="WP_079491533.1">
    <property type="nucleotide sequence ID" value="NZ_FUZT01000005.1"/>
</dbReference>
<name>A0A1T5L8J9_9FIRM</name>
<reference evidence="5" key="2">
    <citation type="submission" date="2017-02" db="EMBL/GenBank/DDBJ databases">
        <authorList>
            <person name="Varghese N."/>
            <person name="Submissions S."/>
        </authorList>
    </citation>
    <scope>NUCLEOTIDE SEQUENCE [LARGE SCALE GENOMIC DNA]</scope>
    <source>
        <strain evidence="5">M1</strain>
    </source>
</reference>
<reference evidence="3 5" key="1">
    <citation type="submission" date="2017-02" db="EMBL/GenBank/DDBJ databases">
        <authorList>
            <person name="Peterson S.W."/>
        </authorList>
    </citation>
    <scope>NUCLEOTIDE SEQUENCE [LARGE SCALE GENOMIC DNA]</scope>
    <source>
        <strain evidence="3 5">M1</strain>
    </source>
</reference>
<feature type="compositionally biased region" description="Basic and acidic residues" evidence="1">
    <location>
        <begin position="43"/>
        <end position="52"/>
    </location>
</feature>
<evidence type="ECO:0000313" key="5">
    <source>
        <dbReference type="Proteomes" id="UP000190285"/>
    </source>
</evidence>
<evidence type="ECO:0000313" key="4">
    <source>
        <dbReference type="EMBL" id="SKC80179.1"/>
    </source>
</evidence>
<organism evidence="3 5">
    <name type="scientific">Maledivibacter halophilus</name>
    <dbReference type="NCBI Taxonomy" id="36842"/>
    <lineage>
        <taxon>Bacteria</taxon>
        <taxon>Bacillati</taxon>
        <taxon>Bacillota</taxon>
        <taxon>Clostridia</taxon>
        <taxon>Peptostreptococcales</taxon>
        <taxon>Caminicellaceae</taxon>
        <taxon>Maledivibacter</taxon>
    </lineage>
</organism>
<evidence type="ECO:0000256" key="1">
    <source>
        <dbReference type="SAM" id="MobiDB-lite"/>
    </source>
</evidence>